<accession>A0A9E8RV88</accession>
<protein>
    <submittedName>
        <fullName evidence="1">Uncharacterized protein</fullName>
    </submittedName>
</protein>
<evidence type="ECO:0000313" key="1">
    <source>
        <dbReference type="EMBL" id="WAA09044.1"/>
    </source>
</evidence>
<gene>
    <name evidence="1" type="ORF">OE104_10625</name>
</gene>
<evidence type="ECO:0000313" key="2">
    <source>
        <dbReference type="Proteomes" id="UP001164718"/>
    </source>
</evidence>
<dbReference type="AlphaFoldDB" id="A0A9E8RV88"/>
<dbReference type="Proteomes" id="UP001164718">
    <property type="component" value="Chromosome"/>
</dbReference>
<dbReference type="EMBL" id="CP106878">
    <property type="protein sequence ID" value="WAA09044.1"/>
    <property type="molecule type" value="Genomic_DNA"/>
</dbReference>
<dbReference type="KEGG" id="faf:OE104_10625"/>
<organism evidence="1 2">
    <name type="scientific">Fervidibacillus albus</name>
    <dbReference type="NCBI Taxonomy" id="2980026"/>
    <lineage>
        <taxon>Bacteria</taxon>
        <taxon>Bacillati</taxon>
        <taxon>Bacillota</taxon>
        <taxon>Bacilli</taxon>
        <taxon>Bacillales</taxon>
        <taxon>Bacillaceae</taxon>
        <taxon>Fervidibacillus</taxon>
    </lineage>
</organism>
<reference evidence="1" key="1">
    <citation type="submission" date="2022-09" db="EMBL/GenBank/DDBJ databases">
        <title>Complete Genomes of Fervidibacillus albus and Fervidibacillus halotolerans isolated from tidal flat sediments.</title>
        <authorList>
            <person name="Kwon K.K."/>
            <person name="Yang S.-H."/>
            <person name="Park M.J."/>
            <person name="Oh H.-M."/>
        </authorList>
    </citation>
    <scope>NUCLEOTIDE SEQUENCE</scope>
    <source>
        <strain evidence="1">MEBiC13591</strain>
    </source>
</reference>
<sequence length="130" mass="15387">MEKKQRMITEQMVETYLQLNKKAKEIDRKLRELKKMFNQYFDLTVGENTKGEIAFDHYTLHRQIRVSEKYREDDAVAKLEANNLSDCVKVVKKVDVDKIKAAIELGLVEADFLSPYKERKYSAVFHVKER</sequence>
<keyword evidence="2" id="KW-1185">Reference proteome</keyword>
<name>A0A9E8RV88_9BACI</name>
<dbReference type="RefSeq" id="WP_275416829.1">
    <property type="nucleotide sequence ID" value="NZ_CP106878.1"/>
</dbReference>
<proteinExistence type="predicted"/>